<gene>
    <name evidence="2" type="ORF">OIU85_008217</name>
</gene>
<reference evidence="2" key="1">
    <citation type="submission" date="2022-11" db="EMBL/GenBank/DDBJ databases">
        <authorList>
            <person name="Hyden B.L."/>
            <person name="Feng K."/>
            <person name="Yates T."/>
            <person name="Jawdy S."/>
            <person name="Smart L.B."/>
            <person name="Muchero W."/>
        </authorList>
    </citation>
    <scope>NUCLEOTIDE SEQUENCE</scope>
    <source>
        <tissue evidence="2">Shoot tip</tissue>
    </source>
</reference>
<name>A0A9Q0NXA9_SALVM</name>
<evidence type="ECO:0000256" key="1">
    <source>
        <dbReference type="SAM" id="MobiDB-lite"/>
    </source>
</evidence>
<dbReference type="AlphaFoldDB" id="A0A9Q0NXA9"/>
<dbReference type="OrthoDB" id="1752136at2759"/>
<evidence type="ECO:0000313" key="2">
    <source>
        <dbReference type="EMBL" id="KAJ6677619.1"/>
    </source>
</evidence>
<dbReference type="Proteomes" id="UP001151529">
    <property type="component" value="Chromosome 7"/>
</dbReference>
<dbReference type="EMBL" id="JAPFFL010000014">
    <property type="protein sequence ID" value="KAJ6677619.1"/>
    <property type="molecule type" value="Genomic_DNA"/>
</dbReference>
<feature type="compositionally biased region" description="Polar residues" evidence="1">
    <location>
        <begin position="126"/>
        <end position="136"/>
    </location>
</feature>
<accession>A0A9Q0NXA9</accession>
<evidence type="ECO:0008006" key="4">
    <source>
        <dbReference type="Google" id="ProtNLM"/>
    </source>
</evidence>
<evidence type="ECO:0000313" key="3">
    <source>
        <dbReference type="Proteomes" id="UP001151529"/>
    </source>
</evidence>
<organism evidence="2 3">
    <name type="scientific">Salix viminalis</name>
    <name type="common">Common osier</name>
    <name type="synonym">Basket willow</name>
    <dbReference type="NCBI Taxonomy" id="40686"/>
    <lineage>
        <taxon>Eukaryota</taxon>
        <taxon>Viridiplantae</taxon>
        <taxon>Streptophyta</taxon>
        <taxon>Embryophyta</taxon>
        <taxon>Tracheophyta</taxon>
        <taxon>Spermatophyta</taxon>
        <taxon>Magnoliopsida</taxon>
        <taxon>eudicotyledons</taxon>
        <taxon>Gunneridae</taxon>
        <taxon>Pentapetalae</taxon>
        <taxon>rosids</taxon>
        <taxon>fabids</taxon>
        <taxon>Malpighiales</taxon>
        <taxon>Salicaceae</taxon>
        <taxon>Saliceae</taxon>
        <taxon>Salix</taxon>
    </lineage>
</organism>
<comment type="caution">
    <text evidence="2">The sequence shown here is derived from an EMBL/GenBank/DDBJ whole genome shotgun (WGS) entry which is preliminary data.</text>
</comment>
<feature type="region of interest" description="Disordered" evidence="1">
    <location>
        <begin position="126"/>
        <end position="196"/>
    </location>
</feature>
<sequence length="196" mass="21910">MAGGAIQGSSKSRDAEFFNLNIVEGCYIEIKDFYTYENRASNIVVDHEAVIDLKSDTKITHLDSLKHDVPRYYFNLIDFGHVLTKGMGSRILTEIQSEQFGAGSSSTPAAIAIEESSIVQEYTLTQLTPPDSNPSSQHEEDNYRLKAKKSLDFATPHSEKTHLKQKSIILNDEDEPPTKKNKDSFSPSSEVHLHAH</sequence>
<reference evidence="2" key="2">
    <citation type="journal article" date="2023" name="Int. J. Mol. Sci.">
        <title>De Novo Assembly and Annotation of 11 Diverse Shrub Willow (Salix) Genomes Reveals Novel Gene Organization in Sex-Linked Regions.</title>
        <authorList>
            <person name="Hyden B."/>
            <person name="Feng K."/>
            <person name="Yates T.B."/>
            <person name="Jawdy S."/>
            <person name="Cereghino C."/>
            <person name="Smart L.B."/>
            <person name="Muchero W."/>
        </authorList>
    </citation>
    <scope>NUCLEOTIDE SEQUENCE [LARGE SCALE GENOMIC DNA]</scope>
    <source>
        <tissue evidence="2">Shoot tip</tissue>
    </source>
</reference>
<protein>
    <recommendedName>
        <fullName evidence="4">DUF223 domain-containing protein</fullName>
    </recommendedName>
</protein>
<keyword evidence="3" id="KW-1185">Reference proteome</keyword>
<proteinExistence type="predicted"/>